<feature type="region of interest" description="Disordered" evidence="1">
    <location>
        <begin position="45"/>
        <end position="128"/>
    </location>
</feature>
<dbReference type="Proteomes" id="UP001159641">
    <property type="component" value="Unassembled WGS sequence"/>
</dbReference>
<organism evidence="2 3">
    <name type="scientific">Eschrichtius robustus</name>
    <name type="common">California gray whale</name>
    <name type="synonym">Eschrichtius gibbosus</name>
    <dbReference type="NCBI Taxonomy" id="9764"/>
    <lineage>
        <taxon>Eukaryota</taxon>
        <taxon>Metazoa</taxon>
        <taxon>Chordata</taxon>
        <taxon>Craniata</taxon>
        <taxon>Vertebrata</taxon>
        <taxon>Euteleostomi</taxon>
        <taxon>Mammalia</taxon>
        <taxon>Eutheria</taxon>
        <taxon>Laurasiatheria</taxon>
        <taxon>Artiodactyla</taxon>
        <taxon>Whippomorpha</taxon>
        <taxon>Cetacea</taxon>
        <taxon>Mysticeti</taxon>
        <taxon>Eschrichtiidae</taxon>
        <taxon>Eschrichtius</taxon>
    </lineage>
</organism>
<evidence type="ECO:0000313" key="2">
    <source>
        <dbReference type="EMBL" id="KAJ8781018.1"/>
    </source>
</evidence>
<comment type="caution">
    <text evidence="2">The sequence shown here is derived from an EMBL/GenBank/DDBJ whole genome shotgun (WGS) entry which is preliminary data.</text>
</comment>
<accession>A0AB34GP45</accession>
<keyword evidence="3" id="KW-1185">Reference proteome</keyword>
<evidence type="ECO:0000256" key="1">
    <source>
        <dbReference type="SAM" id="MobiDB-lite"/>
    </source>
</evidence>
<feature type="compositionally biased region" description="Basic and acidic residues" evidence="1">
    <location>
        <begin position="70"/>
        <end position="85"/>
    </location>
</feature>
<proteinExistence type="predicted"/>
<feature type="compositionally biased region" description="Basic and acidic residues" evidence="1">
    <location>
        <begin position="94"/>
        <end position="109"/>
    </location>
</feature>
<dbReference type="AlphaFoldDB" id="A0AB34GP45"/>
<dbReference type="EMBL" id="JAIQCJ010002152">
    <property type="protein sequence ID" value="KAJ8781018.1"/>
    <property type="molecule type" value="Genomic_DNA"/>
</dbReference>
<protein>
    <submittedName>
        <fullName evidence="2">Uncharacterized protein</fullName>
    </submittedName>
</protein>
<gene>
    <name evidence="2" type="ORF">J1605_001061</name>
</gene>
<name>A0AB34GP45_ESCRO</name>
<reference evidence="2 3" key="1">
    <citation type="submission" date="2022-11" db="EMBL/GenBank/DDBJ databases">
        <title>Whole genome sequence of Eschrichtius robustus ER-17-0199.</title>
        <authorList>
            <person name="Bruniche-Olsen A."/>
            <person name="Black A.N."/>
            <person name="Fields C.J."/>
            <person name="Walden K."/>
            <person name="Dewoody J.A."/>
        </authorList>
    </citation>
    <scope>NUCLEOTIDE SEQUENCE [LARGE SCALE GENOMIC DNA]</scope>
    <source>
        <strain evidence="2">ER-17-0199</strain>
        <tissue evidence="2">Blubber</tissue>
    </source>
</reference>
<sequence length="128" mass="13713">MRRELTCQWPAVLLEELRRSSQSCNLWNEDGERKRAQHACQEPGTLSILCHPGHDKGEKGGFSDLSGEGPDPHRGTGHDKGEKGGFSDLSGEGPDPHRGTGHDKGEKGGFSDLSGRGQTLSVKALAVV</sequence>
<feature type="compositionally biased region" description="Basic and acidic residues" evidence="1">
    <location>
        <begin position="52"/>
        <end position="61"/>
    </location>
</feature>
<evidence type="ECO:0000313" key="3">
    <source>
        <dbReference type="Proteomes" id="UP001159641"/>
    </source>
</evidence>